<dbReference type="KEGG" id="vg:10323020"/>
<dbReference type="EMBL" id="HM114315">
    <property type="protein sequence ID" value="ADJ19380.1"/>
    <property type="molecule type" value="Genomic_DNA"/>
</dbReference>
<proteinExistence type="predicted"/>
<organism evidence="1 2">
    <name type="scientific">Acinetobacter phage 133</name>
    <dbReference type="NCBI Taxonomy" id="2919552"/>
    <lineage>
        <taxon>Viruses</taxon>
        <taxon>Duplodnaviria</taxon>
        <taxon>Heunggongvirae</taxon>
        <taxon>Uroviricota</taxon>
        <taxon>Caudoviricetes</taxon>
        <taxon>Pantevenvirales</taxon>
        <taxon>Straboviridae</taxon>
        <taxon>Tevenvirinae</taxon>
        <taxon>Centumtrigintavirus</taxon>
        <taxon>Centumtrigintavirus cv133</taxon>
        <taxon>Acinetobacter virus 133</taxon>
    </lineage>
</organism>
<gene>
    <name evidence="1" type="ORF">Acj133p033</name>
</gene>
<sequence>MSKVKAKIETVTTSKVGKLRDPKATMKLSLELGFARNKRLKQAVGQ</sequence>
<evidence type="ECO:0000313" key="2">
    <source>
        <dbReference type="Proteomes" id="UP000000330"/>
    </source>
</evidence>
<dbReference type="GeneID" id="10323020"/>
<evidence type="ECO:0000313" key="1">
    <source>
        <dbReference type="EMBL" id="ADJ19380.1"/>
    </source>
</evidence>
<name>D9I5Z9_9CAUD</name>
<accession>D9I5Z9</accession>
<dbReference type="Proteomes" id="UP000000330">
    <property type="component" value="Segment"/>
</dbReference>
<keyword evidence="2" id="KW-1185">Reference proteome</keyword>
<dbReference type="RefSeq" id="YP_004300614.1">
    <property type="nucleotide sequence ID" value="NC_015250.1"/>
</dbReference>
<protein>
    <submittedName>
        <fullName evidence="1">Uncharacterized protein</fullName>
    </submittedName>
</protein>
<reference evidence="1 2" key="1">
    <citation type="journal article" date="2010" name="Virol. J.">
        <title>Genomes of the T4-related bacteriophages as windows on microbial genome evolution.</title>
        <authorList>
            <person name="Petrov V.M."/>
            <person name="Ratnayaka S."/>
            <person name="Nolan J.M."/>
            <person name="Miller E.S."/>
            <person name="Karam J.D."/>
        </authorList>
    </citation>
    <scope>NUCLEOTIDE SEQUENCE [LARGE SCALE GENOMIC DNA]</scope>
    <source>
        <strain evidence="1">Acj133</strain>
    </source>
</reference>